<protein>
    <submittedName>
        <fullName evidence="2">Uncharacterized protein</fullName>
    </submittedName>
</protein>
<sequence>MLCPQDGGKSTEDRVFGTVPQVMERSFAPFAKSHIVLYEMARADSMEHTFVWHLNQEHEPVAIGLPRNQDAHENSETSRRDIDMVFHLLKIGDSCNRL</sequence>
<proteinExistence type="predicted"/>
<organism evidence="1 2">
    <name type="scientific">Acrobeloides nanus</name>
    <dbReference type="NCBI Taxonomy" id="290746"/>
    <lineage>
        <taxon>Eukaryota</taxon>
        <taxon>Metazoa</taxon>
        <taxon>Ecdysozoa</taxon>
        <taxon>Nematoda</taxon>
        <taxon>Chromadorea</taxon>
        <taxon>Rhabditida</taxon>
        <taxon>Tylenchina</taxon>
        <taxon>Cephalobomorpha</taxon>
        <taxon>Cephaloboidea</taxon>
        <taxon>Cephalobidae</taxon>
        <taxon>Acrobeloides</taxon>
    </lineage>
</organism>
<dbReference type="AlphaFoldDB" id="A0A914EM22"/>
<keyword evidence="1" id="KW-1185">Reference proteome</keyword>
<dbReference type="Proteomes" id="UP000887540">
    <property type="component" value="Unplaced"/>
</dbReference>
<accession>A0A914EM22</accession>
<dbReference type="WBParaSite" id="ACRNAN_scaffold9188.g14321.t1">
    <property type="protein sequence ID" value="ACRNAN_scaffold9188.g14321.t1"/>
    <property type="gene ID" value="ACRNAN_scaffold9188.g14321"/>
</dbReference>
<evidence type="ECO:0000313" key="2">
    <source>
        <dbReference type="WBParaSite" id="ACRNAN_scaffold9188.g14321.t1"/>
    </source>
</evidence>
<evidence type="ECO:0000313" key="1">
    <source>
        <dbReference type="Proteomes" id="UP000887540"/>
    </source>
</evidence>
<name>A0A914EM22_9BILA</name>
<reference evidence="2" key="1">
    <citation type="submission" date="2022-11" db="UniProtKB">
        <authorList>
            <consortium name="WormBaseParasite"/>
        </authorList>
    </citation>
    <scope>IDENTIFICATION</scope>
</reference>